<dbReference type="AlphaFoldDB" id="A0A366XYD8"/>
<dbReference type="GO" id="GO:0016787">
    <property type="term" value="F:hydrolase activity"/>
    <property type="evidence" value="ECO:0007669"/>
    <property type="project" value="UniProtKB-KW"/>
</dbReference>
<dbReference type="Gene3D" id="3.60.15.10">
    <property type="entry name" value="Ribonuclease Z/Hydroxyacylglutathione hydrolase-like"/>
    <property type="match status" value="1"/>
</dbReference>
<name>A0A366XYD8_9BACI</name>
<dbReference type="SMART" id="SM00849">
    <property type="entry name" value="Lactamase_B"/>
    <property type="match status" value="1"/>
</dbReference>
<accession>A0A366XYD8</accession>
<dbReference type="InterPro" id="IPR036866">
    <property type="entry name" value="RibonucZ/Hydroxyglut_hydro"/>
</dbReference>
<dbReference type="PANTHER" id="PTHR42951">
    <property type="entry name" value="METALLO-BETA-LACTAMASE DOMAIN-CONTAINING"/>
    <property type="match status" value="1"/>
</dbReference>
<dbReference type="InterPro" id="IPR001279">
    <property type="entry name" value="Metallo-B-lactamas"/>
</dbReference>
<dbReference type="SUPFAM" id="SSF56281">
    <property type="entry name" value="Metallo-hydrolase/oxidoreductase"/>
    <property type="match status" value="1"/>
</dbReference>
<comment type="caution">
    <text evidence="2">The sequence shown here is derived from an EMBL/GenBank/DDBJ whole genome shotgun (WGS) entry which is preliminary data.</text>
</comment>
<dbReference type="RefSeq" id="WP_113804642.1">
    <property type="nucleotide sequence ID" value="NZ_QOCW01000002.1"/>
</dbReference>
<organism evidence="2 3">
    <name type="scientific">Bacillus taeanensis</name>
    <dbReference type="NCBI Taxonomy" id="273032"/>
    <lineage>
        <taxon>Bacteria</taxon>
        <taxon>Bacillati</taxon>
        <taxon>Bacillota</taxon>
        <taxon>Bacilli</taxon>
        <taxon>Bacillales</taxon>
        <taxon>Bacillaceae</taxon>
        <taxon>Bacillus</taxon>
    </lineage>
</organism>
<dbReference type="Proteomes" id="UP000253314">
    <property type="component" value="Unassembled WGS sequence"/>
</dbReference>
<gene>
    <name evidence="2" type="ORF">DS031_02790</name>
</gene>
<evidence type="ECO:0000259" key="1">
    <source>
        <dbReference type="SMART" id="SM00849"/>
    </source>
</evidence>
<dbReference type="PANTHER" id="PTHR42951:SF17">
    <property type="entry name" value="METALLO-BETA-LACTAMASE DOMAIN-CONTAINING PROTEIN"/>
    <property type="match status" value="1"/>
</dbReference>
<reference evidence="2 3" key="1">
    <citation type="submission" date="2018-07" db="EMBL/GenBank/DDBJ databases">
        <title>Lottiidibacillus patelloidae gen. nov., sp. nov., isolated from the intestinal tract of a marine limpet and the reclassification of B. taeanensis BH030017T, B. algicola KMM 3737T and B. hwajinpoensis SW-72T as genus Lottiidibacillus.</title>
        <authorList>
            <person name="Liu R."/>
            <person name="Huang Z."/>
        </authorList>
    </citation>
    <scope>NUCLEOTIDE SEQUENCE [LARGE SCALE GENOMIC DNA]</scope>
    <source>
        <strain evidence="2 3">BH030017</strain>
    </source>
</reference>
<feature type="domain" description="Metallo-beta-lactamase" evidence="1">
    <location>
        <begin position="25"/>
        <end position="236"/>
    </location>
</feature>
<keyword evidence="3" id="KW-1185">Reference proteome</keyword>
<sequence>MPVTSVTSGIGLEVTKDVFCLPVQIVNVCFIGNPTTSNTFVLIDAGMPNSAEIIIREAEERFGQNCRAEAIILTHGHFDHVGAVLELTEKWNTTVYAHSLELPYLTGKADYPPADPEADSGMIAKMSPIFPRHSINLKNHIRALPDNGRVPELKDWRWIHTPGHTPGHISLFREGDRFLIAGDAFTTVKQESLFKVVTQQPELNGPPAYFTPDWKAASHSVKQLAELNPWSAVTGHGRPMSGEELTAGLQTLAANFDKTEIPKQGRYTH</sequence>
<protein>
    <submittedName>
        <fullName evidence="2">MBL fold metallo-hydrolase</fullName>
    </submittedName>
</protein>
<evidence type="ECO:0000313" key="2">
    <source>
        <dbReference type="EMBL" id="RBW71162.1"/>
    </source>
</evidence>
<dbReference type="EMBL" id="QOCW01000002">
    <property type="protein sequence ID" value="RBW71162.1"/>
    <property type="molecule type" value="Genomic_DNA"/>
</dbReference>
<dbReference type="InterPro" id="IPR050855">
    <property type="entry name" value="NDM-1-like"/>
</dbReference>
<proteinExistence type="predicted"/>
<keyword evidence="2" id="KW-0378">Hydrolase</keyword>
<dbReference type="CDD" id="cd07721">
    <property type="entry name" value="yflN-like_MBL-fold"/>
    <property type="match status" value="1"/>
</dbReference>
<dbReference type="OrthoDB" id="9802248at2"/>
<evidence type="ECO:0000313" key="3">
    <source>
        <dbReference type="Proteomes" id="UP000253314"/>
    </source>
</evidence>
<dbReference type="Pfam" id="PF00753">
    <property type="entry name" value="Lactamase_B"/>
    <property type="match status" value="1"/>
</dbReference>